<dbReference type="SUPFAM" id="SSF53756">
    <property type="entry name" value="UDP-Glycosyltransferase/glycogen phosphorylase"/>
    <property type="match status" value="1"/>
</dbReference>
<dbReference type="Gene3D" id="3.40.50.2000">
    <property type="entry name" value="Glycogen Phosphorylase B"/>
    <property type="match status" value="1"/>
</dbReference>
<dbReference type="InterPro" id="IPR050519">
    <property type="entry name" value="Glycosyltransf_28_UgtP"/>
</dbReference>
<protein>
    <recommendedName>
        <fullName evidence="1">Glycosyl transferase family 28 C-terminal domain-containing protein</fullName>
    </recommendedName>
</protein>
<sequence length="121" mass="13125">NRLKEKNHDNVVVFGLVDNMHEIMAVSDAMITKPGGLSISEALVSQLPLIFFHPIPGQEINNINVLATYGVGISDCKVSQMVAHLNMLKSSKDTFLTALKKTKSLAKPNAVRDVIGLLNSV</sequence>
<accession>A0A3B0TPI6</accession>
<dbReference type="GO" id="GO:0016758">
    <property type="term" value="F:hexosyltransferase activity"/>
    <property type="evidence" value="ECO:0007669"/>
    <property type="project" value="InterPro"/>
</dbReference>
<dbReference type="EMBL" id="UOEN01000507">
    <property type="protein sequence ID" value="VAW19878.1"/>
    <property type="molecule type" value="Genomic_DNA"/>
</dbReference>
<feature type="non-terminal residue" evidence="2">
    <location>
        <position position="1"/>
    </location>
</feature>
<dbReference type="AlphaFoldDB" id="A0A3B0TPI6"/>
<dbReference type="Pfam" id="PF04101">
    <property type="entry name" value="Glyco_tran_28_C"/>
    <property type="match status" value="1"/>
</dbReference>
<reference evidence="2" key="1">
    <citation type="submission" date="2018-06" db="EMBL/GenBank/DDBJ databases">
        <authorList>
            <person name="Zhirakovskaya E."/>
        </authorList>
    </citation>
    <scope>NUCLEOTIDE SEQUENCE</scope>
</reference>
<gene>
    <name evidence="2" type="ORF">MNBD_BACTEROID05-1086</name>
</gene>
<evidence type="ECO:0000259" key="1">
    <source>
        <dbReference type="Pfam" id="PF04101"/>
    </source>
</evidence>
<dbReference type="PANTHER" id="PTHR43025">
    <property type="entry name" value="MONOGALACTOSYLDIACYLGLYCEROL SYNTHASE"/>
    <property type="match status" value="1"/>
</dbReference>
<dbReference type="InterPro" id="IPR007235">
    <property type="entry name" value="Glyco_trans_28_C"/>
</dbReference>
<name>A0A3B0TPI6_9ZZZZ</name>
<proteinExistence type="predicted"/>
<evidence type="ECO:0000313" key="2">
    <source>
        <dbReference type="EMBL" id="VAW19878.1"/>
    </source>
</evidence>
<organism evidence="2">
    <name type="scientific">hydrothermal vent metagenome</name>
    <dbReference type="NCBI Taxonomy" id="652676"/>
    <lineage>
        <taxon>unclassified sequences</taxon>
        <taxon>metagenomes</taxon>
        <taxon>ecological metagenomes</taxon>
    </lineage>
</organism>
<feature type="domain" description="Glycosyl transferase family 28 C-terminal" evidence="1">
    <location>
        <begin position="4"/>
        <end position="71"/>
    </location>
</feature>
<dbReference type="PANTHER" id="PTHR43025:SF3">
    <property type="entry name" value="MONOGALACTOSYLDIACYLGLYCEROL SYNTHASE 1, CHLOROPLASTIC"/>
    <property type="match status" value="1"/>
</dbReference>